<reference evidence="2" key="1">
    <citation type="journal article" date="2019" name="Int. J. Syst. Evol. Microbiol.">
        <title>The Global Catalogue of Microorganisms (GCM) 10K type strain sequencing project: providing services to taxonomists for standard genome sequencing and annotation.</title>
        <authorList>
            <consortium name="The Broad Institute Genomics Platform"/>
            <consortium name="The Broad Institute Genome Sequencing Center for Infectious Disease"/>
            <person name="Wu L."/>
            <person name="Ma J."/>
        </authorList>
    </citation>
    <scope>NUCLEOTIDE SEQUENCE [LARGE SCALE GENOMIC DNA]</scope>
    <source>
        <strain evidence="2">JCM 17919</strain>
    </source>
</reference>
<proteinExistence type="predicted"/>
<dbReference type="Proteomes" id="UP001501725">
    <property type="component" value="Unassembled WGS sequence"/>
</dbReference>
<name>A0ABP8HRB3_9BACT</name>
<evidence type="ECO:0000313" key="2">
    <source>
        <dbReference type="Proteomes" id="UP001501725"/>
    </source>
</evidence>
<dbReference type="RefSeq" id="WP_345258030.1">
    <property type="nucleotide sequence ID" value="NZ_BAABGY010000016.1"/>
</dbReference>
<protein>
    <submittedName>
        <fullName evidence="1">Uncharacterized protein</fullName>
    </submittedName>
</protein>
<dbReference type="EMBL" id="BAABGY010000016">
    <property type="protein sequence ID" value="GAA4343070.1"/>
    <property type="molecule type" value="Genomic_DNA"/>
</dbReference>
<organism evidence="1 2">
    <name type="scientific">Flaviaesturariibacter amylovorans</name>
    <dbReference type="NCBI Taxonomy" id="1084520"/>
    <lineage>
        <taxon>Bacteria</taxon>
        <taxon>Pseudomonadati</taxon>
        <taxon>Bacteroidota</taxon>
        <taxon>Chitinophagia</taxon>
        <taxon>Chitinophagales</taxon>
        <taxon>Chitinophagaceae</taxon>
        <taxon>Flaviaestuariibacter</taxon>
    </lineage>
</organism>
<comment type="caution">
    <text evidence="1">The sequence shown here is derived from an EMBL/GenBank/DDBJ whole genome shotgun (WGS) entry which is preliminary data.</text>
</comment>
<keyword evidence="2" id="KW-1185">Reference proteome</keyword>
<gene>
    <name evidence="1" type="ORF">GCM10023184_43060</name>
</gene>
<evidence type="ECO:0000313" key="1">
    <source>
        <dbReference type="EMBL" id="GAA4343070.1"/>
    </source>
</evidence>
<sequence>MGLALHYRGTLRDVAQLPELVSEVEAICTELGWTYHIFNDANVRGICCWPEGCEPLFFTVHRGPEFISPVLLQFELEPCTDISVKTQYAGVEAHMAVVKLLRHLSGKYCSQFECHDEGYYWEQDDEVLLRKRFAEYNALVSLVAGALENLEPRQGESADALADRIEEALKGLDGEVARGKRGKR</sequence>
<accession>A0ABP8HRB3</accession>